<evidence type="ECO:0000259" key="1">
    <source>
        <dbReference type="Pfam" id="PF12740"/>
    </source>
</evidence>
<dbReference type="Pfam" id="PF12740">
    <property type="entry name" value="PETase"/>
    <property type="match status" value="1"/>
</dbReference>
<dbReference type="PANTHER" id="PTHR22946">
    <property type="entry name" value="DIENELACTONE HYDROLASE DOMAIN-CONTAINING PROTEIN-RELATED"/>
    <property type="match status" value="1"/>
</dbReference>
<feature type="domain" description="PET hydrolase/cutinase-like" evidence="1">
    <location>
        <begin position="27"/>
        <end position="225"/>
    </location>
</feature>
<gene>
    <name evidence="2" type="ORF">DEBURN_LOCUS9441</name>
</gene>
<comment type="caution">
    <text evidence="2">The sequence shown here is derived from an EMBL/GenBank/DDBJ whole genome shotgun (WGS) entry which is preliminary data.</text>
</comment>
<reference evidence="2" key="1">
    <citation type="submission" date="2021-06" db="EMBL/GenBank/DDBJ databases">
        <authorList>
            <person name="Kallberg Y."/>
            <person name="Tangrot J."/>
            <person name="Rosling A."/>
        </authorList>
    </citation>
    <scope>NUCLEOTIDE SEQUENCE</scope>
    <source>
        <strain evidence="2">AZ414A</strain>
    </source>
</reference>
<evidence type="ECO:0000313" key="3">
    <source>
        <dbReference type="Proteomes" id="UP000789706"/>
    </source>
</evidence>
<dbReference type="Gene3D" id="3.40.50.1820">
    <property type="entry name" value="alpha/beta hydrolase"/>
    <property type="match status" value="1"/>
</dbReference>
<organism evidence="2 3">
    <name type="scientific">Diversispora eburnea</name>
    <dbReference type="NCBI Taxonomy" id="1213867"/>
    <lineage>
        <taxon>Eukaryota</taxon>
        <taxon>Fungi</taxon>
        <taxon>Fungi incertae sedis</taxon>
        <taxon>Mucoromycota</taxon>
        <taxon>Glomeromycotina</taxon>
        <taxon>Glomeromycetes</taxon>
        <taxon>Diversisporales</taxon>
        <taxon>Diversisporaceae</taxon>
        <taxon>Diversispora</taxon>
    </lineage>
</organism>
<dbReference type="EMBL" id="CAJVPK010001821">
    <property type="protein sequence ID" value="CAG8599335.1"/>
    <property type="molecule type" value="Genomic_DNA"/>
</dbReference>
<accession>A0A9N9CDA1</accession>
<keyword evidence="3" id="KW-1185">Reference proteome</keyword>
<name>A0A9N9CDA1_9GLOM</name>
<dbReference type="InterPro" id="IPR050261">
    <property type="entry name" value="FrsA_esterase"/>
</dbReference>
<dbReference type="OrthoDB" id="18845at2759"/>
<dbReference type="InterPro" id="IPR029058">
    <property type="entry name" value="AB_hydrolase_fold"/>
</dbReference>
<dbReference type="InterPro" id="IPR041127">
    <property type="entry name" value="PET_hydrolase/cutinase-like"/>
</dbReference>
<dbReference type="SUPFAM" id="SSF53474">
    <property type="entry name" value="alpha/beta-Hydrolases"/>
    <property type="match status" value="1"/>
</dbReference>
<dbReference type="Proteomes" id="UP000789706">
    <property type="component" value="Unassembled WGS sequence"/>
</dbReference>
<protein>
    <submittedName>
        <fullName evidence="2">1736_t:CDS:1</fullName>
    </submittedName>
</protein>
<sequence>MNSDSNKSSEFIQNFIQTKVDNIILNGELYRPTNKNAGICIFVHGSGSNRFSPRYVAKVLRSYGIGTYLLDLLTLEEERIDELTRHLRFDIDMLSKRVVSVIDQIHKDETLKGSPIGLFGASTGGGAALLAAYERPNHVKLVVSRGGRPDLVNDEILKKIKIPTLFIVGGKDPTVLNLNQIAYNNLGSEIKRLEVIPDATHLFEEPGCLEKVADLAAQWMKQYLKCKTEE</sequence>
<dbReference type="AlphaFoldDB" id="A0A9N9CDA1"/>
<evidence type="ECO:0000313" key="2">
    <source>
        <dbReference type="EMBL" id="CAG8599335.1"/>
    </source>
</evidence>
<proteinExistence type="predicted"/>